<keyword evidence="7" id="KW-0732">Signal</keyword>
<dbReference type="Proteomes" id="UP000015104">
    <property type="component" value="Unassembled WGS sequence"/>
</dbReference>
<dbReference type="PANTHER" id="PTHR12411">
    <property type="entry name" value="CYSTEINE PROTEASE FAMILY C1-RELATED"/>
    <property type="match status" value="1"/>
</dbReference>
<feature type="domain" description="Peptidase C1A papain C-terminal" evidence="8">
    <location>
        <begin position="112"/>
        <end position="323"/>
    </location>
</feature>
<evidence type="ECO:0000256" key="5">
    <source>
        <dbReference type="ARBA" id="ARBA00023145"/>
    </source>
</evidence>
<dbReference type="InterPro" id="IPR000169">
    <property type="entry name" value="Pept_cys_AS"/>
</dbReference>
<dbReference type="SMART" id="SM00645">
    <property type="entry name" value="Pept_C1"/>
    <property type="match status" value="1"/>
</dbReference>
<dbReference type="EMBL" id="CAEY01000114">
    <property type="status" value="NOT_ANNOTATED_CDS"/>
    <property type="molecule type" value="Genomic_DNA"/>
</dbReference>
<dbReference type="InterPro" id="IPR025660">
    <property type="entry name" value="Pept_his_AS"/>
</dbReference>
<dbReference type="SMART" id="SM00848">
    <property type="entry name" value="Inhibitor_I29"/>
    <property type="match status" value="1"/>
</dbReference>
<evidence type="ECO:0000256" key="6">
    <source>
        <dbReference type="ARBA" id="ARBA00023157"/>
    </source>
</evidence>
<sequence>MFHSIVLLACLALTFASEVDYKSEFNQFKINHNKNYAHPKEEAYRFQVFSSNLKKITEHNKRHANGLETYDMGVNAYTDLTFDEFSKAFLGFNATLQREAPLIHNRNSVNDLPKTIDWREKGIVAEIKDQAQCGSCWAFSTTASVEGAWAQAKGKLVALSEQNLMDCSYDEGNNGCHGGLPDNAFDYIIKNGGVDTEASYPYTATESKTCKYSKAKEGAVISKYVDIPLRDENALKNAAAERVVSVGIHAGSSLQNYKSGIYDDFFCPGHLTQLNHGVAVVGYGTNYWIVRNSWGTTWGEKGYARFAMGKNLCGIATKASYPLV</sequence>
<evidence type="ECO:0000256" key="4">
    <source>
        <dbReference type="ARBA" id="ARBA00022807"/>
    </source>
</evidence>
<dbReference type="InterPro" id="IPR039417">
    <property type="entry name" value="Peptidase_C1A_papain-like"/>
</dbReference>
<dbReference type="InterPro" id="IPR013201">
    <property type="entry name" value="Prot_inhib_I29"/>
</dbReference>
<dbReference type="RefSeq" id="XP_025017119.1">
    <property type="nucleotide sequence ID" value="XM_025161351.1"/>
</dbReference>
<evidence type="ECO:0000313" key="10">
    <source>
        <dbReference type="EnsemblMetazoa" id="tetur12g04631.1"/>
    </source>
</evidence>
<dbReference type="PRINTS" id="PR00705">
    <property type="entry name" value="PAPAIN"/>
</dbReference>
<dbReference type="eggNOG" id="KOG1543">
    <property type="taxonomic scope" value="Eukaryota"/>
</dbReference>
<dbReference type="AlphaFoldDB" id="T1KJD2"/>
<dbReference type="GeneID" id="112539114"/>
<dbReference type="EnsemblMetazoa" id="tetur12g04631.1">
    <property type="protein sequence ID" value="tetur12g04631.1"/>
    <property type="gene ID" value="tetur12g04631"/>
</dbReference>
<dbReference type="Pfam" id="PF08246">
    <property type="entry name" value="Inhibitor_I29"/>
    <property type="match status" value="1"/>
</dbReference>
<name>T1KJD2_TETUR</name>
<dbReference type="STRING" id="32264.T1KJD2"/>
<evidence type="ECO:0000256" key="2">
    <source>
        <dbReference type="ARBA" id="ARBA00022670"/>
    </source>
</evidence>
<accession>T1KJD2</accession>
<dbReference type="KEGG" id="tut:112539114"/>
<dbReference type="InterPro" id="IPR038765">
    <property type="entry name" value="Papain-like_cys_pep_sf"/>
</dbReference>
<reference evidence="10" key="2">
    <citation type="submission" date="2015-06" db="UniProtKB">
        <authorList>
            <consortium name="EnsemblMetazoa"/>
        </authorList>
    </citation>
    <scope>IDENTIFICATION</scope>
</reference>
<organism evidence="10 11">
    <name type="scientific">Tetranychus urticae</name>
    <name type="common">Two-spotted spider mite</name>
    <dbReference type="NCBI Taxonomy" id="32264"/>
    <lineage>
        <taxon>Eukaryota</taxon>
        <taxon>Metazoa</taxon>
        <taxon>Ecdysozoa</taxon>
        <taxon>Arthropoda</taxon>
        <taxon>Chelicerata</taxon>
        <taxon>Arachnida</taxon>
        <taxon>Acari</taxon>
        <taxon>Acariformes</taxon>
        <taxon>Trombidiformes</taxon>
        <taxon>Prostigmata</taxon>
        <taxon>Eleutherengona</taxon>
        <taxon>Raphignathae</taxon>
        <taxon>Tetranychoidea</taxon>
        <taxon>Tetranychidae</taxon>
        <taxon>Tetranychus</taxon>
    </lineage>
</organism>
<feature type="chain" id="PRO_5018734127" evidence="7">
    <location>
        <begin position="17"/>
        <end position="324"/>
    </location>
</feature>
<dbReference type="HOGENOM" id="CLU_012184_1_2_1"/>
<dbReference type="Gene3D" id="3.90.70.10">
    <property type="entry name" value="Cysteine proteinases"/>
    <property type="match status" value="1"/>
</dbReference>
<dbReference type="CDD" id="cd02248">
    <property type="entry name" value="Peptidase_C1A"/>
    <property type="match status" value="1"/>
</dbReference>
<dbReference type="PROSITE" id="PS00639">
    <property type="entry name" value="THIOL_PROTEASE_HIS"/>
    <property type="match status" value="1"/>
</dbReference>
<evidence type="ECO:0000256" key="7">
    <source>
        <dbReference type="SAM" id="SignalP"/>
    </source>
</evidence>
<dbReference type="InterPro" id="IPR013128">
    <property type="entry name" value="Peptidase_C1A"/>
</dbReference>
<dbReference type="Pfam" id="PF00112">
    <property type="entry name" value="Peptidase_C1"/>
    <property type="match status" value="1"/>
</dbReference>
<keyword evidence="4" id="KW-0788">Thiol protease</keyword>
<comment type="similarity">
    <text evidence="1">Belongs to the peptidase C1 family.</text>
</comment>
<evidence type="ECO:0000259" key="9">
    <source>
        <dbReference type="SMART" id="SM00848"/>
    </source>
</evidence>
<dbReference type="GO" id="GO:0006508">
    <property type="term" value="P:proteolysis"/>
    <property type="evidence" value="ECO:0007669"/>
    <property type="project" value="UniProtKB-KW"/>
</dbReference>
<keyword evidence="5" id="KW-0865">Zymogen</keyword>
<protein>
    <submittedName>
        <fullName evidence="10">Uncharacterized protein</fullName>
    </submittedName>
</protein>
<reference evidence="11" key="1">
    <citation type="submission" date="2011-08" db="EMBL/GenBank/DDBJ databases">
        <authorList>
            <person name="Rombauts S."/>
        </authorList>
    </citation>
    <scope>NUCLEOTIDE SEQUENCE</scope>
    <source>
        <strain evidence="11">London</strain>
    </source>
</reference>
<dbReference type="SUPFAM" id="SSF54001">
    <property type="entry name" value="Cysteine proteinases"/>
    <property type="match status" value="1"/>
</dbReference>
<dbReference type="GO" id="GO:0008234">
    <property type="term" value="F:cysteine-type peptidase activity"/>
    <property type="evidence" value="ECO:0007669"/>
    <property type="project" value="UniProtKB-KW"/>
</dbReference>
<evidence type="ECO:0000313" key="11">
    <source>
        <dbReference type="Proteomes" id="UP000015104"/>
    </source>
</evidence>
<dbReference type="FunFam" id="3.90.70.10:FF:000006">
    <property type="entry name" value="Cathepsin S"/>
    <property type="match status" value="1"/>
</dbReference>
<keyword evidence="11" id="KW-1185">Reference proteome</keyword>
<dbReference type="OrthoDB" id="10253408at2759"/>
<proteinExistence type="inferred from homology"/>
<keyword evidence="6" id="KW-1015">Disulfide bond</keyword>
<feature type="domain" description="Cathepsin propeptide inhibitor" evidence="9">
    <location>
        <begin position="25"/>
        <end position="85"/>
    </location>
</feature>
<keyword evidence="2" id="KW-0645">Protease</keyword>
<feature type="signal peptide" evidence="7">
    <location>
        <begin position="1"/>
        <end position="16"/>
    </location>
</feature>
<evidence type="ECO:0000259" key="8">
    <source>
        <dbReference type="SMART" id="SM00645"/>
    </source>
</evidence>
<evidence type="ECO:0000256" key="3">
    <source>
        <dbReference type="ARBA" id="ARBA00022801"/>
    </source>
</evidence>
<dbReference type="PROSITE" id="PS00139">
    <property type="entry name" value="THIOL_PROTEASE_CYS"/>
    <property type="match status" value="1"/>
</dbReference>
<keyword evidence="3" id="KW-0378">Hydrolase</keyword>
<dbReference type="InterPro" id="IPR000668">
    <property type="entry name" value="Peptidase_C1A_C"/>
</dbReference>
<evidence type="ECO:0000256" key="1">
    <source>
        <dbReference type="ARBA" id="ARBA00008455"/>
    </source>
</evidence>